<dbReference type="InterPro" id="IPR029154">
    <property type="entry name" value="HIBADH-like_NADP-bd"/>
</dbReference>
<feature type="domain" description="6-phosphogluconate dehydrogenase NADP-binding" evidence="3">
    <location>
        <begin position="23"/>
        <end position="186"/>
    </location>
</feature>
<accession>A0A9P6UAP5</accession>
<dbReference type="InterPro" id="IPR013328">
    <property type="entry name" value="6PGD_dom2"/>
</dbReference>
<protein>
    <submittedName>
        <fullName evidence="5">Uncharacterized protein</fullName>
    </submittedName>
</protein>
<evidence type="ECO:0000259" key="3">
    <source>
        <dbReference type="Pfam" id="PF03446"/>
    </source>
</evidence>
<comment type="caution">
    <text evidence="5">The sequence shown here is derived from an EMBL/GenBank/DDBJ whole genome shotgun (WGS) entry which is preliminary data.</text>
</comment>
<proteinExistence type="inferred from homology"/>
<dbReference type="Proteomes" id="UP000807716">
    <property type="component" value="Unassembled WGS sequence"/>
</dbReference>
<dbReference type="OrthoDB" id="435038at2759"/>
<dbReference type="Pfam" id="PF03446">
    <property type="entry name" value="NAD_binding_2"/>
    <property type="match status" value="1"/>
</dbReference>
<reference evidence="5" key="1">
    <citation type="journal article" date="2020" name="Fungal Divers.">
        <title>Resolving the Mortierellaceae phylogeny through synthesis of multi-gene phylogenetics and phylogenomics.</title>
        <authorList>
            <person name="Vandepol N."/>
            <person name="Liber J."/>
            <person name="Desiro A."/>
            <person name="Na H."/>
            <person name="Kennedy M."/>
            <person name="Barry K."/>
            <person name="Grigoriev I.V."/>
            <person name="Miller A.N."/>
            <person name="O'Donnell K."/>
            <person name="Stajich J.E."/>
            <person name="Bonito G."/>
        </authorList>
    </citation>
    <scope>NUCLEOTIDE SEQUENCE</scope>
    <source>
        <strain evidence="5">BC1065</strain>
    </source>
</reference>
<dbReference type="Gene3D" id="1.10.1040.10">
    <property type="entry name" value="N-(1-d-carboxylethyl)-l-norvaline Dehydrogenase, domain 2"/>
    <property type="match status" value="1"/>
</dbReference>
<evidence type="ECO:0000256" key="1">
    <source>
        <dbReference type="ARBA" id="ARBA00007598"/>
    </source>
</evidence>
<evidence type="ECO:0000313" key="5">
    <source>
        <dbReference type="EMBL" id="KAG0266887.1"/>
    </source>
</evidence>
<dbReference type="Gene3D" id="3.40.50.720">
    <property type="entry name" value="NAD(P)-binding Rossmann-like Domain"/>
    <property type="match status" value="1"/>
</dbReference>
<dbReference type="SUPFAM" id="SSF51735">
    <property type="entry name" value="NAD(P)-binding Rossmann-fold domains"/>
    <property type="match status" value="1"/>
</dbReference>
<dbReference type="PANTHER" id="PTHR43580:SF8">
    <property type="entry name" value="6-PHOSPHOGLUCONATE DEHYDROGENASE NADP-BINDING DOMAIN-CONTAINING PROTEIN-RELATED"/>
    <property type="match status" value="1"/>
</dbReference>
<name>A0A9P6UAP5_9FUNG</name>
<dbReference type="InterPro" id="IPR051265">
    <property type="entry name" value="HIBADH-related_NP60_sf"/>
</dbReference>
<dbReference type="GO" id="GO:0050661">
    <property type="term" value="F:NADP binding"/>
    <property type="evidence" value="ECO:0007669"/>
    <property type="project" value="InterPro"/>
</dbReference>
<evidence type="ECO:0000259" key="4">
    <source>
        <dbReference type="Pfam" id="PF14833"/>
    </source>
</evidence>
<keyword evidence="6" id="KW-1185">Reference proteome</keyword>
<feature type="region of interest" description="Disordered" evidence="2">
    <location>
        <begin position="320"/>
        <end position="363"/>
    </location>
</feature>
<comment type="similarity">
    <text evidence="1">Belongs to the HIBADH-related family. NP60 subfamily.</text>
</comment>
<dbReference type="SUPFAM" id="SSF48179">
    <property type="entry name" value="6-phosphogluconate dehydrogenase C-terminal domain-like"/>
    <property type="match status" value="1"/>
</dbReference>
<feature type="compositionally biased region" description="Basic and acidic residues" evidence="2">
    <location>
        <begin position="340"/>
        <end position="354"/>
    </location>
</feature>
<dbReference type="Pfam" id="PF14833">
    <property type="entry name" value="NAD_binding_11"/>
    <property type="match status" value="1"/>
</dbReference>
<dbReference type="AlphaFoldDB" id="A0A9P6UAP5"/>
<dbReference type="InterPro" id="IPR008927">
    <property type="entry name" value="6-PGluconate_DH-like_C_sf"/>
</dbReference>
<evidence type="ECO:0000313" key="6">
    <source>
        <dbReference type="Proteomes" id="UP000807716"/>
    </source>
</evidence>
<organism evidence="5 6">
    <name type="scientific">Actinomortierella ambigua</name>
    <dbReference type="NCBI Taxonomy" id="1343610"/>
    <lineage>
        <taxon>Eukaryota</taxon>
        <taxon>Fungi</taxon>
        <taxon>Fungi incertae sedis</taxon>
        <taxon>Mucoromycota</taxon>
        <taxon>Mortierellomycotina</taxon>
        <taxon>Mortierellomycetes</taxon>
        <taxon>Mortierellales</taxon>
        <taxon>Mortierellaceae</taxon>
        <taxon>Actinomortierella</taxon>
    </lineage>
</organism>
<evidence type="ECO:0000256" key="2">
    <source>
        <dbReference type="SAM" id="MobiDB-lite"/>
    </source>
</evidence>
<dbReference type="PANTHER" id="PTHR43580">
    <property type="entry name" value="OXIDOREDUCTASE GLYR1-RELATED"/>
    <property type="match status" value="1"/>
</dbReference>
<dbReference type="InterPro" id="IPR006115">
    <property type="entry name" value="6PGDH_NADP-bd"/>
</dbReference>
<dbReference type="GO" id="GO:0051287">
    <property type="term" value="F:NAD binding"/>
    <property type="evidence" value="ECO:0007669"/>
    <property type="project" value="InterPro"/>
</dbReference>
<gene>
    <name evidence="5" type="ORF">DFQ27_009354</name>
</gene>
<feature type="domain" description="3-hydroxyisobutyrate dehydrogenase-like NAD-binding" evidence="4">
    <location>
        <begin position="193"/>
        <end position="312"/>
    </location>
</feature>
<sequence>MSSSKSKFSLRDKLLPHLKHQDRIGWIGLGEMGYYMAANLQKYLTSRSLNMTVWNRTRAKADKLHNSYGVRVADSIEDVVAQSNIIFTSLSNDQAVEEVYEHLIELSGQVDHEIIFCDTSTISPKLSTSIKERLAVYPQHKFLQCPVFGRPPAAKAARLIWITAGDQKAIEKLCLYFNTMSRQIIHLKTPNVGASSSFKLIGNFFIVGSMELLAEGLTLAEKSDVSTDALLKFIEVTFPSPVWTGYAKNMVEGQFGKEDGFSIDLGLKDVNHMRQLAQDSHTVLPTADLVHEHFTTLKEQNKGHQDWSSLIDAVRAKSDLPETTQAATRESLARMSLSDRSSDRGSDKSSDKSRPPSYISESR</sequence>
<dbReference type="InterPro" id="IPR036291">
    <property type="entry name" value="NAD(P)-bd_dom_sf"/>
</dbReference>
<dbReference type="EMBL" id="JAAAJB010000085">
    <property type="protein sequence ID" value="KAG0266887.1"/>
    <property type="molecule type" value="Genomic_DNA"/>
</dbReference>